<dbReference type="Pfam" id="PF00593">
    <property type="entry name" value="TonB_dep_Rec_b-barrel"/>
    <property type="match status" value="1"/>
</dbReference>
<dbReference type="AlphaFoldDB" id="A0A0S3QRU6"/>
<accession>A0A0S3QRU6</accession>
<proteinExistence type="inferred from homology"/>
<evidence type="ECO:0000256" key="11">
    <source>
        <dbReference type="RuleBase" id="RU003357"/>
    </source>
</evidence>
<dbReference type="RefSeq" id="WP_068548889.1">
    <property type="nucleotide sequence ID" value="NZ_AP013035.1"/>
</dbReference>
<keyword evidence="6 11" id="KW-0798">TonB box</keyword>
<feature type="domain" description="TonB-dependent receptor-like beta-barrel" evidence="13">
    <location>
        <begin position="201"/>
        <end position="643"/>
    </location>
</feature>
<keyword evidence="3 10" id="KW-1134">Transmembrane beta strand</keyword>
<keyword evidence="7 10" id="KW-0472">Membrane</keyword>
<dbReference type="PROSITE" id="PS52016">
    <property type="entry name" value="TONB_DEPENDENT_REC_3"/>
    <property type="match status" value="1"/>
</dbReference>
<dbReference type="InterPro" id="IPR039426">
    <property type="entry name" value="TonB-dep_rcpt-like"/>
</dbReference>
<feature type="signal peptide" evidence="12">
    <location>
        <begin position="1"/>
        <end position="19"/>
    </location>
</feature>
<feature type="chain" id="PRO_5006616365" evidence="12">
    <location>
        <begin position="20"/>
        <end position="669"/>
    </location>
</feature>
<evidence type="ECO:0000313" key="16">
    <source>
        <dbReference type="Proteomes" id="UP000063234"/>
    </source>
</evidence>
<keyword evidence="4 10" id="KW-0812">Transmembrane</keyword>
<comment type="subcellular location">
    <subcellularLocation>
        <location evidence="1 10">Cell outer membrane</location>
        <topology evidence="1 10">Multi-pass membrane protein</topology>
    </subcellularLocation>
</comment>
<dbReference type="Pfam" id="PF07715">
    <property type="entry name" value="Plug"/>
    <property type="match status" value="1"/>
</dbReference>
<dbReference type="GO" id="GO:0015344">
    <property type="term" value="F:siderophore uptake transmembrane transporter activity"/>
    <property type="evidence" value="ECO:0007669"/>
    <property type="project" value="TreeGrafter"/>
</dbReference>
<evidence type="ECO:0000259" key="13">
    <source>
        <dbReference type="Pfam" id="PF00593"/>
    </source>
</evidence>
<keyword evidence="8" id="KW-0675">Receptor</keyword>
<keyword evidence="2 10" id="KW-0813">Transport</keyword>
<feature type="domain" description="TonB-dependent receptor plug" evidence="14">
    <location>
        <begin position="43"/>
        <end position="149"/>
    </location>
</feature>
<gene>
    <name evidence="15" type="ORF">TST_0236</name>
</gene>
<dbReference type="InterPro" id="IPR036942">
    <property type="entry name" value="Beta-barrel_TonB_sf"/>
</dbReference>
<dbReference type="Proteomes" id="UP000063234">
    <property type="component" value="Chromosome"/>
</dbReference>
<dbReference type="EC" id="5.2.1.8" evidence="15"/>
<dbReference type="InterPro" id="IPR037066">
    <property type="entry name" value="Plug_dom_sf"/>
</dbReference>
<keyword evidence="15" id="KW-0413">Isomerase</keyword>
<evidence type="ECO:0000256" key="3">
    <source>
        <dbReference type="ARBA" id="ARBA00022452"/>
    </source>
</evidence>
<dbReference type="Gene3D" id="2.40.170.20">
    <property type="entry name" value="TonB-dependent receptor, beta-barrel domain"/>
    <property type="match status" value="1"/>
</dbReference>
<dbReference type="InterPro" id="IPR000531">
    <property type="entry name" value="Beta-barrel_TonB"/>
</dbReference>
<dbReference type="GO" id="GO:0003755">
    <property type="term" value="F:peptidyl-prolyl cis-trans isomerase activity"/>
    <property type="evidence" value="ECO:0007669"/>
    <property type="project" value="UniProtKB-EC"/>
</dbReference>
<keyword evidence="9 10" id="KW-0998">Cell outer membrane</keyword>
<evidence type="ECO:0000256" key="2">
    <source>
        <dbReference type="ARBA" id="ARBA00022448"/>
    </source>
</evidence>
<keyword evidence="5 12" id="KW-0732">Signal</keyword>
<evidence type="ECO:0000256" key="4">
    <source>
        <dbReference type="ARBA" id="ARBA00022692"/>
    </source>
</evidence>
<dbReference type="CDD" id="cd01347">
    <property type="entry name" value="ligand_gated_channel"/>
    <property type="match status" value="1"/>
</dbReference>
<dbReference type="GO" id="GO:0009279">
    <property type="term" value="C:cell outer membrane"/>
    <property type="evidence" value="ECO:0007669"/>
    <property type="project" value="UniProtKB-SubCell"/>
</dbReference>
<sequence>MKKLCMLLMILAFALPSFAGSGNKPTRLKEVVVTATATRAEVERLPVHVEVITRREIERSNADNLGDLLAEKLPEHIHKYPGLLTSVALRGFRTDTHGTDIKGRVLILVDGHRAGTGNVAEIPLENVERIEIVKGPASVLYGSAAMGGVINVITRKGKGKPTVFSGIKYGSWDYNKQYAGAYGEIGKLNFSFSLSKSQRNDYETGDGKEIDNTDYHDWKGGFRIGLTPAEHHEISLTGQMSEFWKIGSPGPTYYPDKDNYKDVRRKYISFAYDAQWKENLSSHLSYYYVQDSSEWHDPSKSWGYSETKTITNTQGLRLKTTYEFNKLIKLTTGVDWDGIRTKNTKYPKSSGSPYSPNAAYDNYAGYIQTELFYSKLYVVAGVRYDYWNEELRPTQRMVLKEDEEDYDHVTWRIGASYFLTDWLKVRAAVGTAYRTPTADELSGYFKRPWQKIVGNPDLDPEKSTTYEAGVDIFKNSLKAGVGYFYTNYRDRISGGYPTCVDGDCSWTTYKNVDGAHIGGVEFYGQYDFGELFNLPFIIKPYLNGVLYTTMKIKDKKYADELGTDQIPYISKWNLTGGLDLELPEKASLDVSFFYVGKQKVQEWNWFKPNVGEAVNKGGFTVFNAKFTVTPCKHARFFIGVDNVFDKNYSFVKYYPMPGRAIYTGIEVKF</sequence>
<evidence type="ECO:0000256" key="10">
    <source>
        <dbReference type="PROSITE-ProRule" id="PRU01360"/>
    </source>
</evidence>
<protein>
    <submittedName>
        <fullName evidence="15">Peptidylprolyl isomerase</fullName>
        <ecNumber evidence="15">5.2.1.8</ecNumber>
    </submittedName>
</protein>
<reference evidence="16" key="1">
    <citation type="journal article" date="2018" name="Science">
        <title>A primordial and reversible TCA cycle in a facultatively chemolithoautotrophic thermophile.</title>
        <authorList>
            <person name="Nunoura T."/>
            <person name="Chikaraishi Y."/>
            <person name="Izaki R."/>
            <person name="Suwa T."/>
            <person name="Sato T."/>
            <person name="Harada T."/>
            <person name="Mori K."/>
            <person name="Kato Y."/>
            <person name="Miyazaki M."/>
            <person name="Shimamura S."/>
            <person name="Yanagawa K."/>
            <person name="Shuto A."/>
            <person name="Ohkouchi N."/>
            <person name="Fujita N."/>
            <person name="Takaki Y."/>
            <person name="Atomi H."/>
            <person name="Takai K."/>
        </authorList>
    </citation>
    <scope>NUCLEOTIDE SEQUENCE [LARGE SCALE GENOMIC DNA]</scope>
    <source>
        <strain evidence="16">DSM 17441 / JCM 13301 / NBRC 103674 / ABI70S6</strain>
    </source>
</reference>
<keyword evidence="16" id="KW-1185">Reference proteome</keyword>
<evidence type="ECO:0000256" key="12">
    <source>
        <dbReference type="SAM" id="SignalP"/>
    </source>
</evidence>
<dbReference type="EMBL" id="AP013035">
    <property type="protein sequence ID" value="BAT71045.1"/>
    <property type="molecule type" value="Genomic_DNA"/>
</dbReference>
<dbReference type="STRING" id="1298851.TST_0236"/>
<evidence type="ECO:0000256" key="8">
    <source>
        <dbReference type="ARBA" id="ARBA00023170"/>
    </source>
</evidence>
<evidence type="ECO:0000256" key="7">
    <source>
        <dbReference type="ARBA" id="ARBA00023136"/>
    </source>
</evidence>
<name>A0A0S3QRU6_THET7</name>
<dbReference type="KEGG" id="ttk:TST_0236"/>
<dbReference type="PANTHER" id="PTHR30069">
    <property type="entry name" value="TONB-DEPENDENT OUTER MEMBRANE RECEPTOR"/>
    <property type="match status" value="1"/>
</dbReference>
<evidence type="ECO:0000256" key="1">
    <source>
        <dbReference type="ARBA" id="ARBA00004571"/>
    </source>
</evidence>
<evidence type="ECO:0000256" key="9">
    <source>
        <dbReference type="ARBA" id="ARBA00023237"/>
    </source>
</evidence>
<evidence type="ECO:0000313" key="15">
    <source>
        <dbReference type="EMBL" id="BAT71045.1"/>
    </source>
</evidence>
<dbReference type="OrthoDB" id="101167at2"/>
<comment type="similarity">
    <text evidence="10 11">Belongs to the TonB-dependent receptor family.</text>
</comment>
<evidence type="ECO:0000256" key="5">
    <source>
        <dbReference type="ARBA" id="ARBA00022729"/>
    </source>
</evidence>
<evidence type="ECO:0000256" key="6">
    <source>
        <dbReference type="ARBA" id="ARBA00023077"/>
    </source>
</evidence>
<dbReference type="InterPro" id="IPR012910">
    <property type="entry name" value="Plug_dom"/>
</dbReference>
<evidence type="ECO:0000259" key="14">
    <source>
        <dbReference type="Pfam" id="PF07715"/>
    </source>
</evidence>
<dbReference type="Gene3D" id="2.170.130.10">
    <property type="entry name" value="TonB-dependent receptor, plug domain"/>
    <property type="match status" value="1"/>
</dbReference>
<dbReference type="PANTHER" id="PTHR30069:SF29">
    <property type="entry name" value="HEMOGLOBIN AND HEMOGLOBIN-HAPTOGLOBIN-BINDING PROTEIN 1-RELATED"/>
    <property type="match status" value="1"/>
</dbReference>
<dbReference type="GO" id="GO:0044718">
    <property type="term" value="P:siderophore transmembrane transport"/>
    <property type="evidence" value="ECO:0007669"/>
    <property type="project" value="TreeGrafter"/>
</dbReference>
<organism evidence="15 16">
    <name type="scientific">Thermosulfidibacter takaii (strain DSM 17441 / JCM 13301 / NBRC 103674 / ABI70S6)</name>
    <dbReference type="NCBI Taxonomy" id="1298851"/>
    <lineage>
        <taxon>Bacteria</taxon>
        <taxon>Pseudomonadati</taxon>
        <taxon>Thermosulfidibacterota</taxon>
        <taxon>Thermosulfidibacteria</taxon>
        <taxon>Thermosulfidibacterales</taxon>
        <taxon>Thermosulfidibacteraceae</taxon>
    </lineage>
</organism>
<dbReference type="SUPFAM" id="SSF56935">
    <property type="entry name" value="Porins"/>
    <property type="match status" value="1"/>
</dbReference>